<evidence type="ECO:0000313" key="4">
    <source>
        <dbReference type="Proteomes" id="UP000179840"/>
    </source>
</evidence>
<name>A0A1S1U7S6_9BURK</name>
<proteinExistence type="inferred from homology"/>
<dbReference type="InterPro" id="IPR013538">
    <property type="entry name" value="ASHA1/2-like_C"/>
</dbReference>
<reference evidence="3 4" key="1">
    <citation type="submission" date="2015-06" db="EMBL/GenBank/DDBJ databases">
        <title>Draft genome sequencing of a biphenyl-degrading bacterium, Janthinobacterium lividum MEG1.</title>
        <authorList>
            <person name="Shimodaira J."/>
            <person name="Hatta T."/>
        </authorList>
    </citation>
    <scope>NUCLEOTIDE SEQUENCE [LARGE SCALE GENOMIC DNA]</scope>
    <source>
        <strain evidence="3 4">MEG1</strain>
    </source>
</reference>
<gene>
    <name evidence="3" type="ORF">AKG95_12840</name>
</gene>
<dbReference type="Proteomes" id="UP000179840">
    <property type="component" value="Unassembled WGS sequence"/>
</dbReference>
<dbReference type="EMBL" id="LFKP01000008">
    <property type="protein sequence ID" value="OHV95804.1"/>
    <property type="molecule type" value="Genomic_DNA"/>
</dbReference>
<organism evidence="3 4">
    <name type="scientific">Janthinobacterium lividum</name>
    <dbReference type="NCBI Taxonomy" id="29581"/>
    <lineage>
        <taxon>Bacteria</taxon>
        <taxon>Pseudomonadati</taxon>
        <taxon>Pseudomonadota</taxon>
        <taxon>Betaproteobacteria</taxon>
        <taxon>Burkholderiales</taxon>
        <taxon>Oxalobacteraceae</taxon>
        <taxon>Janthinobacterium</taxon>
    </lineage>
</organism>
<dbReference type="AlphaFoldDB" id="A0A1S1U7S6"/>
<evidence type="ECO:0000313" key="3">
    <source>
        <dbReference type="EMBL" id="OHV95804.1"/>
    </source>
</evidence>
<dbReference type="InterPro" id="IPR023393">
    <property type="entry name" value="START-like_dom_sf"/>
</dbReference>
<dbReference type="Gene3D" id="3.30.530.20">
    <property type="match status" value="1"/>
</dbReference>
<dbReference type="SUPFAM" id="SSF55961">
    <property type="entry name" value="Bet v1-like"/>
    <property type="match status" value="1"/>
</dbReference>
<comment type="similarity">
    <text evidence="1">Belongs to the AHA1 family.</text>
</comment>
<sequence length="176" mass="20079">MATAEQKQEGQHRDSSDFVITQTFDAPRELVFQSWVEPERLAQWWGPVGFELSVLALDLQPGGIFHYGMRADNGYEMWGKFTYQQIEAPERIVSILSFADKQGNPVQHPVSATWPLESFNTMTLTEENGKTTMTLRSTPHKATDEQHETFKQGFESMKQGFKATFGQLAQYLARVQ</sequence>
<dbReference type="Pfam" id="PF08327">
    <property type="entry name" value="AHSA1"/>
    <property type="match status" value="1"/>
</dbReference>
<dbReference type="CDD" id="cd07814">
    <property type="entry name" value="SRPBCC_CalC_Aha1-like"/>
    <property type="match status" value="1"/>
</dbReference>
<accession>A0A1S1U7S6</accession>
<feature type="domain" description="Activator of Hsp90 ATPase homologue 1/2-like C-terminal" evidence="2">
    <location>
        <begin position="25"/>
        <end position="172"/>
    </location>
</feature>
<comment type="caution">
    <text evidence="3">The sequence shown here is derived from an EMBL/GenBank/DDBJ whole genome shotgun (WGS) entry which is preliminary data.</text>
</comment>
<evidence type="ECO:0000256" key="1">
    <source>
        <dbReference type="ARBA" id="ARBA00006817"/>
    </source>
</evidence>
<evidence type="ECO:0000259" key="2">
    <source>
        <dbReference type="Pfam" id="PF08327"/>
    </source>
</evidence>
<protein>
    <submittedName>
        <fullName evidence="3">Polyketide cyclase</fullName>
    </submittedName>
</protein>
<dbReference type="RefSeq" id="WP_071077259.1">
    <property type="nucleotide sequence ID" value="NZ_LFKP01000008.1"/>
</dbReference>